<feature type="domain" description="Protein kinase" evidence="12">
    <location>
        <begin position="411"/>
        <end position="712"/>
    </location>
</feature>
<evidence type="ECO:0000256" key="6">
    <source>
        <dbReference type="ARBA" id="ARBA00022741"/>
    </source>
</evidence>
<dbReference type="InterPro" id="IPR008271">
    <property type="entry name" value="Ser/Thr_kinase_AS"/>
</dbReference>
<keyword evidence="9 10" id="KW-0067">ATP-binding</keyword>
<evidence type="ECO:0000256" key="4">
    <source>
        <dbReference type="ARBA" id="ARBA00022527"/>
    </source>
</evidence>
<evidence type="ECO:0000259" key="13">
    <source>
        <dbReference type="PROSITE" id="PS51698"/>
    </source>
</evidence>
<dbReference type="Gene3D" id="3.30.40.10">
    <property type="entry name" value="Zinc/RING finger domain, C3HC4 (zinc finger)"/>
    <property type="match status" value="1"/>
</dbReference>
<evidence type="ECO:0000313" key="15">
    <source>
        <dbReference type="Proteomes" id="UP000019116"/>
    </source>
</evidence>
<dbReference type="EnsemblPlants" id="TraesCS6B02G213500.2">
    <property type="protein sequence ID" value="TraesCS6B02G213500.2"/>
    <property type="gene ID" value="TraesCS6B02G213500"/>
</dbReference>
<comment type="catalytic activity">
    <reaction evidence="1">
        <text>S-ubiquitinyl-[E2 ubiquitin-conjugating enzyme]-L-cysteine + [acceptor protein]-L-lysine = [E2 ubiquitin-conjugating enzyme]-L-cysteine + N(6)-ubiquitinyl-[acceptor protein]-L-lysine.</text>
        <dbReference type="EC" id="2.3.2.27"/>
    </reaction>
</comment>
<dbReference type="GO" id="GO:0004672">
    <property type="term" value="F:protein kinase activity"/>
    <property type="evidence" value="ECO:0007669"/>
    <property type="project" value="InterPro"/>
</dbReference>
<dbReference type="PANTHER" id="PTHR45647:SF19">
    <property type="entry name" value="SERINE_THREONINE-PROTEIN KINASE"/>
    <property type="match status" value="1"/>
</dbReference>
<comment type="pathway">
    <text evidence="2">Protein modification; protein ubiquitination.</text>
</comment>
<keyword evidence="4" id="KW-0723">Serine/threonine-protein kinase</keyword>
<dbReference type="InterPro" id="IPR014729">
    <property type="entry name" value="Rossmann-like_a/b/a_fold"/>
</dbReference>
<evidence type="ECO:0000256" key="1">
    <source>
        <dbReference type="ARBA" id="ARBA00000900"/>
    </source>
</evidence>
<dbReference type="InterPro" id="IPR003613">
    <property type="entry name" value="Ubox_domain"/>
</dbReference>
<dbReference type="InterPro" id="IPR011009">
    <property type="entry name" value="Kinase-like_dom_sf"/>
</dbReference>
<dbReference type="Proteomes" id="UP000019116">
    <property type="component" value="Chromosome 6B"/>
</dbReference>
<evidence type="ECO:0000256" key="10">
    <source>
        <dbReference type="PROSITE-ProRule" id="PRU10141"/>
    </source>
</evidence>
<dbReference type="SUPFAM" id="SSF57850">
    <property type="entry name" value="RING/U-box"/>
    <property type="match status" value="1"/>
</dbReference>
<dbReference type="PROSITE" id="PS51698">
    <property type="entry name" value="U_BOX"/>
    <property type="match status" value="1"/>
</dbReference>
<dbReference type="RefSeq" id="XP_044412446.1">
    <property type="nucleotide sequence ID" value="XM_044556511.1"/>
</dbReference>
<keyword evidence="7" id="KW-0418">Kinase</keyword>
<dbReference type="PROSITE" id="PS00107">
    <property type="entry name" value="PROTEIN_KINASE_ATP"/>
    <property type="match status" value="1"/>
</dbReference>
<evidence type="ECO:0000256" key="5">
    <source>
        <dbReference type="ARBA" id="ARBA00022679"/>
    </source>
</evidence>
<accession>A0A3B6PMJ6</accession>
<evidence type="ECO:0000259" key="12">
    <source>
        <dbReference type="PROSITE" id="PS50011"/>
    </source>
</evidence>
<evidence type="ECO:0000256" key="3">
    <source>
        <dbReference type="ARBA" id="ARBA00012483"/>
    </source>
</evidence>
<dbReference type="InterPro" id="IPR017441">
    <property type="entry name" value="Protein_kinase_ATP_BS"/>
</dbReference>
<dbReference type="Gene3D" id="3.40.50.620">
    <property type="entry name" value="HUPs"/>
    <property type="match status" value="1"/>
</dbReference>
<dbReference type="Pfam" id="PF07714">
    <property type="entry name" value="PK_Tyr_Ser-Thr"/>
    <property type="match status" value="1"/>
</dbReference>
<gene>
    <name evidence="14" type="primary">LOC123136982</name>
</gene>
<evidence type="ECO:0000256" key="2">
    <source>
        <dbReference type="ARBA" id="ARBA00004906"/>
    </source>
</evidence>
<proteinExistence type="predicted"/>
<feature type="binding site" evidence="10">
    <location>
        <position position="438"/>
    </location>
    <ligand>
        <name>ATP</name>
        <dbReference type="ChEBI" id="CHEBI:30616"/>
    </ligand>
</feature>
<keyword evidence="8" id="KW-0833">Ubl conjugation pathway</keyword>
<dbReference type="AlphaFoldDB" id="A0A3B6PMJ6"/>
<dbReference type="SMART" id="SM00220">
    <property type="entry name" value="S_TKc"/>
    <property type="match status" value="1"/>
</dbReference>
<keyword evidence="5" id="KW-0808">Transferase</keyword>
<dbReference type="Gene3D" id="3.30.200.20">
    <property type="entry name" value="Phosphorylase Kinase, domain 1"/>
    <property type="match status" value="1"/>
</dbReference>
<organism evidence="14">
    <name type="scientific">Triticum aestivum</name>
    <name type="common">Wheat</name>
    <dbReference type="NCBI Taxonomy" id="4565"/>
    <lineage>
        <taxon>Eukaryota</taxon>
        <taxon>Viridiplantae</taxon>
        <taxon>Streptophyta</taxon>
        <taxon>Embryophyta</taxon>
        <taxon>Tracheophyta</taxon>
        <taxon>Spermatophyta</taxon>
        <taxon>Magnoliopsida</taxon>
        <taxon>Liliopsida</taxon>
        <taxon>Poales</taxon>
        <taxon>Poaceae</taxon>
        <taxon>BOP clade</taxon>
        <taxon>Pooideae</taxon>
        <taxon>Triticodae</taxon>
        <taxon>Triticeae</taxon>
        <taxon>Triticinae</taxon>
        <taxon>Triticum</taxon>
    </lineage>
</organism>
<dbReference type="PROSITE" id="PS50011">
    <property type="entry name" value="PROTEIN_KINASE_DOM"/>
    <property type="match status" value="1"/>
</dbReference>
<dbReference type="FunFam" id="3.30.200.20:FF:000162">
    <property type="entry name" value="Adenine nucleotide alpha hydrolase-like domain kinase"/>
    <property type="match status" value="1"/>
</dbReference>
<protein>
    <recommendedName>
        <fullName evidence="3">RING-type E3 ubiquitin transferase</fullName>
        <ecNumber evidence="3">2.3.2.27</ecNumber>
    </recommendedName>
</protein>
<keyword evidence="15" id="KW-1185">Reference proteome</keyword>
<dbReference type="SUPFAM" id="SSF56112">
    <property type="entry name" value="Protein kinase-like (PK-like)"/>
    <property type="match status" value="1"/>
</dbReference>
<dbReference type="SUPFAM" id="SSF52402">
    <property type="entry name" value="Adenine nucleotide alpha hydrolases-like"/>
    <property type="match status" value="1"/>
</dbReference>
<dbReference type="OrthoDB" id="10064100at2759"/>
<evidence type="ECO:0000256" key="7">
    <source>
        <dbReference type="ARBA" id="ARBA00022777"/>
    </source>
</evidence>
<dbReference type="PaxDb" id="4565-Traes_6BS_4F30ADFDD.1"/>
<dbReference type="STRING" id="4565.A0A3B6PMJ6"/>
<name>A0A3B6PMJ6_WHEAT</name>
<dbReference type="InterPro" id="IPR013083">
    <property type="entry name" value="Znf_RING/FYVE/PHD"/>
</dbReference>
<reference evidence="14" key="1">
    <citation type="submission" date="2018-08" db="EMBL/GenBank/DDBJ databases">
        <authorList>
            <person name="Rossello M."/>
        </authorList>
    </citation>
    <scope>NUCLEOTIDE SEQUENCE [LARGE SCALE GENOMIC DNA]</scope>
    <source>
        <strain evidence="14">cv. Chinese Spring</strain>
    </source>
</reference>
<dbReference type="Gramene" id="TraesCS6B02G213500.2">
    <property type="protein sequence ID" value="TraesCS6B02G213500.2"/>
    <property type="gene ID" value="TraesCS6B02G213500"/>
</dbReference>
<dbReference type="SMR" id="A0A3B6PMJ6"/>
<dbReference type="Gene3D" id="1.10.510.10">
    <property type="entry name" value="Transferase(Phosphotransferase) domain 1"/>
    <property type="match status" value="1"/>
</dbReference>
<keyword evidence="6 10" id="KW-0547">Nucleotide-binding</keyword>
<feature type="domain" description="U-box" evidence="13">
    <location>
        <begin position="693"/>
        <end position="766"/>
    </location>
</feature>
<dbReference type="EC" id="2.3.2.27" evidence="3"/>
<keyword evidence="11" id="KW-0175">Coiled coil</keyword>
<dbReference type="Gramene" id="TraesNOR6B03G03549780.1">
    <property type="protein sequence ID" value="TraesNOR6B03G03549780.1"/>
    <property type="gene ID" value="TraesNOR6B03G03549780"/>
</dbReference>
<dbReference type="UniPathway" id="UPA00143"/>
<dbReference type="PROSITE" id="PS00108">
    <property type="entry name" value="PROTEIN_KINASE_ST"/>
    <property type="match status" value="1"/>
</dbReference>
<dbReference type="Pfam" id="PF04564">
    <property type="entry name" value="U-box"/>
    <property type="match status" value="1"/>
</dbReference>
<sequence length="771" mass="85259">MASASPPPSVAVAVRPGGSASRRAARWAAASLLGDGGAGHAVAITFVYVIPTLTFVPSPAGERVPVARARHEVVEAYSRDRHARVQEALLPFRRLAKANAETVVVEGDGVAETLVRYAAESGVRSLVLGSGSFRWFHRVMSSPDVPTAVLKTTQNSCNVFVVCKRRLIVKVAGHPQAGMSGTNLSIHSITHKAFSETQMTLLFDSSTEAETISVSSGSQARCSYSASSDASAGSESSGLVHIVSGDALQAGTDVNQSYGSHSLLKKVSYGASNSSDERQSIDEVEKLRKELKETLVMYDKACDDLVHAKKKIQVLSNECSEEARKVENALRKEKILKQVAADEKAKHLEAINEVEQAKRSITREAYSKHKAEMVGCIISLDKEKIVDAILSTSKNCRRYSKHEIELATDNFSEARKIGEGGYGNVYRCTLDHIEVAVKIIQQDSTDKTDEFLKEVEILSQLHHPNLVLLIGFCPEIGCLVYEYLENGSLEDQLLNNKKHQPLHWFLRFRIIFQVSCGLAFLHGRKPEPIVHRDLKPANILLDKNYVGKIGDAGFAKVISDLIPDWQTEYTDTIVAGTMYYMDPDYQQTGTVRPKSDLFGLGVIILQMLTGKHPNGLIVSVENAIKSRSLPYILDRTQTDWPVAEAEMLAKLGLRCTALKCRDRPDLESEVLPELEEILHRVSSIVNMRNPNSRAPSHFICPITQGLMDDPYVAADGHTYEHHAIKDWLRKHRVSPITRCKLPNLSIIPNHSLHAAIQQWKKSQTAQTQPWK</sequence>
<dbReference type="Pfam" id="PF00582">
    <property type="entry name" value="Usp"/>
    <property type="match status" value="1"/>
</dbReference>
<evidence type="ECO:0000256" key="11">
    <source>
        <dbReference type="SAM" id="Coils"/>
    </source>
</evidence>
<dbReference type="Gramene" id="TraesCS6B03G0571500.1">
    <property type="protein sequence ID" value="TraesCS6B03G0571500.1.CDS"/>
    <property type="gene ID" value="TraesCS6B03G0571500"/>
</dbReference>
<dbReference type="OMA" id="YARDRHA"/>
<evidence type="ECO:0000256" key="9">
    <source>
        <dbReference type="ARBA" id="ARBA00022840"/>
    </source>
</evidence>
<dbReference type="GO" id="GO:0005524">
    <property type="term" value="F:ATP binding"/>
    <property type="evidence" value="ECO:0007669"/>
    <property type="project" value="UniProtKB-UniRule"/>
</dbReference>
<dbReference type="GO" id="GO:0061630">
    <property type="term" value="F:ubiquitin protein ligase activity"/>
    <property type="evidence" value="ECO:0007669"/>
    <property type="project" value="UniProtKB-EC"/>
</dbReference>
<dbReference type="SMART" id="SM00504">
    <property type="entry name" value="Ubox"/>
    <property type="match status" value="1"/>
</dbReference>
<dbReference type="InterPro" id="IPR051348">
    <property type="entry name" value="U-box_ubiquitin_ligases"/>
</dbReference>
<evidence type="ECO:0000256" key="8">
    <source>
        <dbReference type="ARBA" id="ARBA00022786"/>
    </source>
</evidence>
<dbReference type="InterPro" id="IPR000719">
    <property type="entry name" value="Prot_kinase_dom"/>
</dbReference>
<dbReference type="CDD" id="cd16655">
    <property type="entry name" value="RING-Ubox_WDSUB1-like"/>
    <property type="match status" value="1"/>
</dbReference>
<feature type="coiled-coil region" evidence="11">
    <location>
        <begin position="274"/>
        <end position="364"/>
    </location>
</feature>
<dbReference type="PANTHER" id="PTHR45647">
    <property type="entry name" value="OS02G0152300 PROTEIN"/>
    <property type="match status" value="1"/>
</dbReference>
<dbReference type="InterPro" id="IPR006016">
    <property type="entry name" value="UspA"/>
</dbReference>
<dbReference type="GeneID" id="123136982"/>
<dbReference type="InterPro" id="IPR001245">
    <property type="entry name" value="Ser-Thr/Tyr_kinase_cat_dom"/>
</dbReference>
<evidence type="ECO:0000313" key="14">
    <source>
        <dbReference type="EnsemblPlants" id="TraesCS6B02G213500.2"/>
    </source>
</evidence>
<dbReference type="GO" id="GO:0016567">
    <property type="term" value="P:protein ubiquitination"/>
    <property type="evidence" value="ECO:0007669"/>
    <property type="project" value="UniProtKB-UniPathway"/>
</dbReference>
<reference evidence="14" key="2">
    <citation type="submission" date="2018-10" db="UniProtKB">
        <authorList>
            <consortium name="EnsemblPlants"/>
        </authorList>
    </citation>
    <scope>IDENTIFICATION</scope>
</reference>